<evidence type="ECO:0000313" key="2">
    <source>
        <dbReference type="Proteomes" id="UP000886653"/>
    </source>
</evidence>
<organism evidence="1 2">
    <name type="scientific">Cronartium quercuum f. sp. fusiforme G11</name>
    <dbReference type="NCBI Taxonomy" id="708437"/>
    <lineage>
        <taxon>Eukaryota</taxon>
        <taxon>Fungi</taxon>
        <taxon>Dikarya</taxon>
        <taxon>Basidiomycota</taxon>
        <taxon>Pucciniomycotina</taxon>
        <taxon>Pucciniomycetes</taxon>
        <taxon>Pucciniales</taxon>
        <taxon>Coleosporiaceae</taxon>
        <taxon>Cronartium</taxon>
    </lineage>
</organism>
<gene>
    <name evidence="1" type="ORF">CROQUDRAFT_91099</name>
</gene>
<proteinExistence type="predicted"/>
<name>A0A9P6NKR6_9BASI</name>
<comment type="caution">
    <text evidence="1">The sequence shown here is derived from an EMBL/GenBank/DDBJ whole genome shotgun (WGS) entry which is preliminary data.</text>
</comment>
<accession>A0A9P6NKR6</accession>
<protein>
    <submittedName>
        <fullName evidence="1">Uncharacterized protein</fullName>
    </submittedName>
</protein>
<dbReference type="Proteomes" id="UP000886653">
    <property type="component" value="Unassembled WGS sequence"/>
</dbReference>
<dbReference type="EMBL" id="MU167244">
    <property type="protein sequence ID" value="KAG0147764.1"/>
    <property type="molecule type" value="Genomic_DNA"/>
</dbReference>
<dbReference type="AlphaFoldDB" id="A0A9P6NKR6"/>
<evidence type="ECO:0000313" key="1">
    <source>
        <dbReference type="EMBL" id="KAG0147764.1"/>
    </source>
</evidence>
<sequence>MSRSELHDLGRLSLCNTRPSQWGGGQRQIEGRCADCTEVVLVSTFPPTLPQGQVAIERLAFLHDHDLDTVEFTSEIHDHTLLGAFKKHTAYHTTTRPGALSLTSESSPGCSFVAGVSIAYWVNVTDPVPTHNINVYNQPRKVLDWARAGFSFDDLFLAIG</sequence>
<reference evidence="1" key="1">
    <citation type="submission" date="2013-11" db="EMBL/GenBank/DDBJ databases">
        <title>Genome sequence of the fusiform rust pathogen reveals effectors for host alternation and coevolution with pine.</title>
        <authorList>
            <consortium name="DOE Joint Genome Institute"/>
            <person name="Smith K."/>
            <person name="Pendleton A."/>
            <person name="Kubisiak T."/>
            <person name="Anderson C."/>
            <person name="Salamov A."/>
            <person name="Aerts A."/>
            <person name="Riley R."/>
            <person name="Clum A."/>
            <person name="Lindquist E."/>
            <person name="Ence D."/>
            <person name="Campbell M."/>
            <person name="Kronenberg Z."/>
            <person name="Feau N."/>
            <person name="Dhillon B."/>
            <person name="Hamelin R."/>
            <person name="Burleigh J."/>
            <person name="Smith J."/>
            <person name="Yandell M."/>
            <person name="Nelson C."/>
            <person name="Grigoriev I."/>
            <person name="Davis J."/>
        </authorList>
    </citation>
    <scope>NUCLEOTIDE SEQUENCE</scope>
    <source>
        <strain evidence="1">G11</strain>
    </source>
</reference>
<keyword evidence="2" id="KW-1185">Reference proteome</keyword>